<comment type="caution">
    <text evidence="3">The sequence shown here is derived from an EMBL/GenBank/DDBJ whole genome shotgun (WGS) entry which is preliminary data.</text>
</comment>
<evidence type="ECO:0000313" key="4">
    <source>
        <dbReference type="Proteomes" id="UP000183567"/>
    </source>
</evidence>
<keyword evidence="2" id="KW-0472">Membrane</keyword>
<feature type="compositionally biased region" description="Polar residues" evidence="1">
    <location>
        <begin position="126"/>
        <end position="136"/>
    </location>
</feature>
<feature type="region of interest" description="Disordered" evidence="1">
    <location>
        <begin position="87"/>
        <end position="136"/>
    </location>
</feature>
<feature type="transmembrane region" description="Helical" evidence="2">
    <location>
        <begin position="676"/>
        <end position="697"/>
    </location>
</feature>
<evidence type="ECO:0000256" key="1">
    <source>
        <dbReference type="SAM" id="MobiDB-lite"/>
    </source>
</evidence>
<keyword evidence="2" id="KW-0812">Transmembrane</keyword>
<accession>A0A1J8QX17</accession>
<dbReference type="GO" id="GO:0016020">
    <property type="term" value="C:membrane"/>
    <property type="evidence" value="ECO:0007669"/>
    <property type="project" value="InterPro"/>
</dbReference>
<dbReference type="Pfam" id="PF01544">
    <property type="entry name" value="CorA"/>
    <property type="match status" value="1"/>
</dbReference>
<dbReference type="GO" id="GO:0015095">
    <property type="term" value="F:magnesium ion transmembrane transporter activity"/>
    <property type="evidence" value="ECO:0007669"/>
    <property type="project" value="InterPro"/>
</dbReference>
<dbReference type="InterPro" id="IPR044089">
    <property type="entry name" value="Alr1-like"/>
</dbReference>
<evidence type="ECO:0000256" key="2">
    <source>
        <dbReference type="SAM" id="Phobius"/>
    </source>
</evidence>
<dbReference type="Proteomes" id="UP000183567">
    <property type="component" value="Unassembled WGS sequence"/>
</dbReference>
<dbReference type="InterPro" id="IPR045861">
    <property type="entry name" value="CorA_cytoplasmic_dom"/>
</dbReference>
<protein>
    <submittedName>
        <fullName evidence="3">Uncharacterized protein</fullName>
    </submittedName>
</protein>
<dbReference type="EMBL" id="LVVM01002679">
    <property type="protein sequence ID" value="OJA16188.1"/>
    <property type="molecule type" value="Genomic_DNA"/>
</dbReference>
<dbReference type="InterPro" id="IPR002523">
    <property type="entry name" value="MgTranspt_CorA/ZnTranspt_ZntB"/>
</dbReference>
<dbReference type="AlphaFoldDB" id="A0A1J8QX17"/>
<gene>
    <name evidence="3" type="ORF">AZE42_00159</name>
</gene>
<reference evidence="3 4" key="1">
    <citation type="submission" date="2016-03" db="EMBL/GenBank/DDBJ databases">
        <title>Comparative genomics of the ectomycorrhizal sister species Rhizopogon vinicolor and Rhizopogon vesiculosus (Basidiomycota: Boletales) reveals a divergence of the mating type B locus.</title>
        <authorList>
            <person name="Mujic A.B."/>
            <person name="Kuo A."/>
            <person name="Tritt A."/>
            <person name="Lipzen A."/>
            <person name="Chen C."/>
            <person name="Johnson J."/>
            <person name="Sharma A."/>
            <person name="Barry K."/>
            <person name="Grigoriev I.V."/>
            <person name="Spatafora J.W."/>
        </authorList>
    </citation>
    <scope>NUCLEOTIDE SEQUENCE [LARGE SCALE GENOMIC DNA]</scope>
    <source>
        <strain evidence="3 4">AM-OR11-056</strain>
    </source>
</reference>
<name>A0A1J8QX17_9AGAM</name>
<evidence type="ECO:0000313" key="3">
    <source>
        <dbReference type="EMBL" id="OJA16188.1"/>
    </source>
</evidence>
<keyword evidence="4" id="KW-1185">Reference proteome</keyword>
<dbReference type="PANTHER" id="PTHR21535">
    <property type="entry name" value="MAGNESIUM AND COBALT TRANSPORT PROTEIN/MITOCHONDRIAL IMPORT INNER MEMBRANE TRANSLOCASE SUBUNIT TIM8"/>
    <property type="match status" value="1"/>
</dbReference>
<dbReference type="CDD" id="cd12829">
    <property type="entry name" value="Alr1p-like"/>
    <property type="match status" value="1"/>
</dbReference>
<feature type="compositionally biased region" description="Polar residues" evidence="1">
    <location>
        <begin position="252"/>
        <end position="272"/>
    </location>
</feature>
<feature type="region of interest" description="Disordered" evidence="1">
    <location>
        <begin position="252"/>
        <end position="276"/>
    </location>
</feature>
<proteinExistence type="predicted"/>
<sequence length="715" mass="80441">MHDFSDLNHPFPLAILPPNSVSSIIPQDLSDMPLVDDIYRGEAPPVQIAESVAAASSISSSSGTFITGRLGALAAVVDHAITRWARTRRRGSSASASSQSSSSTSLRSSIYTPSRPPQSRWRQRRTNSANTRSINSERQVAARLRVRQKIRRVDRGFTLYIPPSLNPEFTATQLSEDRLQKSVSQTTSLPIALNRLEAALKKASRVAKKIKGKQRQHSLDAPPLSLYHDYMSYGVPTRPASFGDLSTLQSSIPGKQKEYSQGTRSPSESTPGGSHEFNRAPKAWWLDVASPTWDDLQTIGKLLHIHPLTLEDILQQDPREKMELFAKLGYYFISFRTIQSATVTQPAHQRNPSDTDIHHDDNDVLREANIYLVVFKEGICTFHFTDVSEHIEKVRNRVQLFQDNSNMSSDWIAHGILDSVVDSFFPFLKEIEQQVLAVESLVFSPNDVSSSTNTLVDIKQVPTDNLCDSNVEKLPDTLTPPLKEVGESAPSCNPRFSRSRFTQPLFFQRLKRSLQNMLKTFATSRDVRVKPTRTTTKSTLLRMARARRLVTSLARLLATKSEVVSQIRKRFLISGQTASPQVNEDVEIAIYMGDVQDHILTLQQSLHYYERILSESHPSYITQLRVDLAKTKEHVDVAILTITVISIGILCLQVPIGVASMNVRIPRNSIDPPGPYNYFAMVIVLLFMIETVFIVNVRRWWVQAKRTRSKLSQSR</sequence>
<organism evidence="3 4">
    <name type="scientific">Rhizopogon vesiculosus</name>
    <dbReference type="NCBI Taxonomy" id="180088"/>
    <lineage>
        <taxon>Eukaryota</taxon>
        <taxon>Fungi</taxon>
        <taxon>Dikarya</taxon>
        <taxon>Basidiomycota</taxon>
        <taxon>Agaricomycotina</taxon>
        <taxon>Agaricomycetes</taxon>
        <taxon>Agaricomycetidae</taxon>
        <taxon>Boletales</taxon>
        <taxon>Suillineae</taxon>
        <taxon>Rhizopogonaceae</taxon>
        <taxon>Rhizopogon</taxon>
    </lineage>
</organism>
<dbReference type="GO" id="GO:0010961">
    <property type="term" value="P:intracellular magnesium ion homeostasis"/>
    <property type="evidence" value="ECO:0007669"/>
    <property type="project" value="TreeGrafter"/>
</dbReference>
<dbReference type="SUPFAM" id="SSF143865">
    <property type="entry name" value="CorA soluble domain-like"/>
    <property type="match status" value="1"/>
</dbReference>
<dbReference type="OrthoDB" id="29879at2759"/>
<dbReference type="Gene3D" id="3.30.460.20">
    <property type="entry name" value="CorA soluble domain-like"/>
    <property type="match status" value="1"/>
</dbReference>
<dbReference type="PANTHER" id="PTHR21535:SF90">
    <property type="entry name" value="CORA METAL ION TRANSPORTER"/>
    <property type="match status" value="1"/>
</dbReference>
<keyword evidence="2" id="KW-1133">Transmembrane helix</keyword>
<dbReference type="STRING" id="180088.A0A1J8QX17"/>
<feature type="compositionally biased region" description="Low complexity" evidence="1">
    <location>
        <begin position="92"/>
        <end position="109"/>
    </location>
</feature>
<feature type="transmembrane region" description="Helical" evidence="2">
    <location>
        <begin position="635"/>
        <end position="656"/>
    </location>
</feature>
<dbReference type="Gene3D" id="1.20.58.340">
    <property type="entry name" value="Magnesium transport protein CorA, transmembrane region"/>
    <property type="match status" value="1"/>
</dbReference>